<dbReference type="PANTHER" id="PTHR23150">
    <property type="entry name" value="SULFATASE MODIFYING FACTOR 1, 2"/>
    <property type="match status" value="1"/>
</dbReference>
<dbReference type="Gene3D" id="3.90.1580.10">
    <property type="entry name" value="paralog of FGE (formylglycine-generating enzyme)"/>
    <property type="match status" value="2"/>
</dbReference>
<dbReference type="InterPro" id="IPR005532">
    <property type="entry name" value="SUMF_dom"/>
</dbReference>
<name>A0A558DAI2_9GAMM</name>
<dbReference type="InterPro" id="IPR034660">
    <property type="entry name" value="DinB/YfiT-like"/>
</dbReference>
<evidence type="ECO:0000259" key="4">
    <source>
        <dbReference type="Pfam" id="PF03781"/>
    </source>
</evidence>
<dbReference type="SUPFAM" id="SSF109854">
    <property type="entry name" value="DinB/YfiT-like putative metalloenzymes"/>
    <property type="match status" value="1"/>
</dbReference>
<accession>A0A558DAI2</accession>
<keyword evidence="1" id="KW-0560">Oxidoreductase</keyword>
<dbReference type="PANTHER" id="PTHR23150:SF36">
    <property type="entry name" value="HERCYNINE OXYGENASE"/>
    <property type="match status" value="1"/>
</dbReference>
<dbReference type="Pfam" id="PF03781">
    <property type="entry name" value="FGE-sulfatase"/>
    <property type="match status" value="1"/>
</dbReference>
<dbReference type="GO" id="GO:0052699">
    <property type="term" value="P:ergothioneine biosynthetic process"/>
    <property type="evidence" value="ECO:0007669"/>
    <property type="project" value="InterPro"/>
</dbReference>
<evidence type="ECO:0000256" key="1">
    <source>
        <dbReference type="ARBA" id="ARBA00023002"/>
    </source>
</evidence>
<dbReference type="SUPFAM" id="SSF56436">
    <property type="entry name" value="C-type lectin-like"/>
    <property type="match status" value="1"/>
</dbReference>
<dbReference type="EMBL" id="VMRY01000010">
    <property type="protein sequence ID" value="TVT58032.1"/>
    <property type="molecule type" value="Genomic_DNA"/>
</dbReference>
<reference evidence="6 7" key="1">
    <citation type="submission" date="2019-07" db="EMBL/GenBank/DDBJ databases">
        <title>The pathways for chlorine oxyanion respiration interact through the shared metabolite chlorate.</title>
        <authorList>
            <person name="Barnum T.P."/>
            <person name="Cheng Y."/>
            <person name="Hill K.A."/>
            <person name="Lucas L.N."/>
            <person name="Carlson H.K."/>
            <person name="Coates J.D."/>
        </authorList>
    </citation>
    <scope>NUCLEOTIDE SEQUENCE [LARGE SCALE GENOMIC DNA]</scope>
    <source>
        <strain evidence="6">BK-3</strain>
    </source>
</reference>
<evidence type="ECO:0000256" key="2">
    <source>
        <dbReference type="ARBA" id="ARBA00023004"/>
    </source>
</evidence>
<proteinExistence type="predicted"/>
<dbReference type="Pfam" id="PF12867">
    <property type="entry name" value="DinB_2"/>
    <property type="match status" value="1"/>
</dbReference>
<evidence type="ECO:0000313" key="6">
    <source>
        <dbReference type="EMBL" id="TVT58032.1"/>
    </source>
</evidence>
<evidence type="ECO:0000256" key="3">
    <source>
        <dbReference type="ARBA" id="ARBA00037882"/>
    </source>
</evidence>
<evidence type="ECO:0000259" key="5">
    <source>
        <dbReference type="Pfam" id="PF12867"/>
    </source>
</evidence>
<dbReference type="NCBIfam" id="TIGR03440">
    <property type="entry name" value="egtB_TIGR03440"/>
    <property type="match status" value="1"/>
</dbReference>
<organism evidence="6 7">
    <name type="scientific">Sedimenticola thiotaurini</name>
    <dbReference type="NCBI Taxonomy" id="1543721"/>
    <lineage>
        <taxon>Bacteria</taxon>
        <taxon>Pseudomonadati</taxon>
        <taxon>Pseudomonadota</taxon>
        <taxon>Gammaproteobacteria</taxon>
        <taxon>Chromatiales</taxon>
        <taxon>Sedimenticolaceae</taxon>
        <taxon>Sedimenticola</taxon>
    </lineage>
</organism>
<dbReference type="Proteomes" id="UP000317355">
    <property type="component" value="Unassembled WGS sequence"/>
</dbReference>
<sequence>MGREQLLREFQRVRAFTEKLCQPLAVDDYQIQSIVQTSPPKWHLAHVSWFFETFILEHFKPDHAPFHASFDYLFNSYYYTHGKMQPRPERGLLSRPTVEHVMAYRAYIDEQIRKLINQVDEKAWPSLSNRMVLGLNHEQQHQELLLMDIKHNFFINPLRPAYRDTLVIPAGATSPMHWFECEGGLYSIGHQGEGFSFDNETPRHSVLLYDHRLADRLITNGEYLEFITDGGYTNPALWLADGWALLQTQQWRHPLYWEQQDSEWRQFTLSGLQPLNHAEPVCHISYFEADAYARWVGKRLPKEEELEVALEEQKMIGNFTNTDLFHPVPAKKDGQWFGDLWAWTCSPYIAYPGFKPLAGRMGEYNGKFMSSQMVLKGGSCVTPKGHTRASYRNFFYPNERWMFSGLRLAEDVA</sequence>
<feature type="domain" description="Sulfatase-modifying factor enzyme-like" evidence="4">
    <location>
        <begin position="180"/>
        <end position="316"/>
    </location>
</feature>
<evidence type="ECO:0000313" key="7">
    <source>
        <dbReference type="Proteomes" id="UP000317355"/>
    </source>
</evidence>
<keyword evidence="2" id="KW-0408">Iron</keyword>
<dbReference type="AlphaFoldDB" id="A0A558DAI2"/>
<dbReference type="InterPro" id="IPR017806">
    <property type="entry name" value="EgtB"/>
</dbReference>
<comment type="caution">
    <text evidence="6">The sequence shown here is derived from an EMBL/GenBank/DDBJ whole genome shotgun (WGS) entry which is preliminary data.</text>
</comment>
<comment type="pathway">
    <text evidence="3">Amino-acid biosynthesis; ergothioneine biosynthesis.</text>
</comment>
<dbReference type="InterPro" id="IPR024775">
    <property type="entry name" value="DinB-like"/>
</dbReference>
<protein>
    <submittedName>
        <fullName evidence="6">Ergothioneine biosynthesis protein EgtB</fullName>
    </submittedName>
</protein>
<feature type="domain" description="DinB-like" evidence="5">
    <location>
        <begin position="10"/>
        <end position="143"/>
    </location>
</feature>
<dbReference type="InterPro" id="IPR016187">
    <property type="entry name" value="CTDL_fold"/>
</dbReference>
<dbReference type="InterPro" id="IPR051043">
    <property type="entry name" value="Sulfatase_Mod_Factor_Kinase"/>
</dbReference>
<dbReference type="InterPro" id="IPR042095">
    <property type="entry name" value="SUMF_sf"/>
</dbReference>
<gene>
    <name evidence="6" type="ORF">FHK82_04770</name>
</gene>